<evidence type="ECO:0000313" key="4">
    <source>
        <dbReference type="Proteomes" id="UP000320839"/>
    </source>
</evidence>
<evidence type="ECO:0000313" key="3">
    <source>
        <dbReference type="EMBL" id="QDV16255.1"/>
    </source>
</evidence>
<gene>
    <name evidence="3" type="ORF">Pan153_08820</name>
</gene>
<dbReference type="OrthoDB" id="228317at2"/>
<proteinExistence type="predicted"/>
<dbReference type="EMBL" id="CP036317">
    <property type="protein sequence ID" value="QDV16255.1"/>
    <property type="molecule type" value="Genomic_DNA"/>
</dbReference>
<dbReference type="AlphaFoldDB" id="A0A518FIS5"/>
<feature type="domain" description="DUF3592" evidence="2">
    <location>
        <begin position="77"/>
        <end position="149"/>
    </location>
</feature>
<dbReference type="Pfam" id="PF12158">
    <property type="entry name" value="DUF3592"/>
    <property type="match status" value="1"/>
</dbReference>
<dbReference type="Proteomes" id="UP000320839">
    <property type="component" value="Chromosome"/>
</dbReference>
<name>A0A518FIS5_9PLAN</name>
<reference evidence="3 4" key="1">
    <citation type="submission" date="2019-02" db="EMBL/GenBank/DDBJ databases">
        <title>Deep-cultivation of Planctomycetes and their phenomic and genomic characterization uncovers novel biology.</title>
        <authorList>
            <person name="Wiegand S."/>
            <person name="Jogler M."/>
            <person name="Boedeker C."/>
            <person name="Pinto D."/>
            <person name="Vollmers J."/>
            <person name="Rivas-Marin E."/>
            <person name="Kohn T."/>
            <person name="Peeters S.H."/>
            <person name="Heuer A."/>
            <person name="Rast P."/>
            <person name="Oberbeckmann S."/>
            <person name="Bunk B."/>
            <person name="Jeske O."/>
            <person name="Meyerdierks A."/>
            <person name="Storesund J.E."/>
            <person name="Kallscheuer N."/>
            <person name="Luecker S."/>
            <person name="Lage O.M."/>
            <person name="Pohl T."/>
            <person name="Merkel B.J."/>
            <person name="Hornburger P."/>
            <person name="Mueller R.-W."/>
            <person name="Bruemmer F."/>
            <person name="Labrenz M."/>
            <person name="Spormann A.M."/>
            <person name="Op den Camp H."/>
            <person name="Overmann J."/>
            <person name="Amann R."/>
            <person name="Jetten M.S.M."/>
            <person name="Mascher T."/>
            <person name="Medema M.H."/>
            <person name="Devos D.P."/>
            <person name="Kaster A.-K."/>
            <person name="Ovreas L."/>
            <person name="Rohde M."/>
            <person name="Galperin M.Y."/>
            <person name="Jogler C."/>
        </authorList>
    </citation>
    <scope>NUCLEOTIDE SEQUENCE [LARGE SCALE GENOMIC DNA]</scope>
    <source>
        <strain evidence="3 4">Pan153</strain>
    </source>
</reference>
<organism evidence="3 4">
    <name type="scientific">Gimesia panareensis</name>
    <dbReference type="NCBI Taxonomy" id="2527978"/>
    <lineage>
        <taxon>Bacteria</taxon>
        <taxon>Pseudomonadati</taxon>
        <taxon>Planctomycetota</taxon>
        <taxon>Planctomycetia</taxon>
        <taxon>Planctomycetales</taxon>
        <taxon>Planctomycetaceae</taxon>
        <taxon>Gimesia</taxon>
    </lineage>
</organism>
<sequence>MVEFNSLSDNNNISEAEMFQPRNFFLGLGAGVVLISVASYMLFVVALPDVLTYWKFRSAVATPVTRVLNVRFVFIGDEESTGKVFAKYEYVFNGKTYTGRRPSVYSSKHCSISYHQYLYDIIKSFQDKRGPLVCYVIPENPAESVIDNTFQLDKFFVPFLFVLIPGGMGAYILITTLLNTTRYFESKYDMPAINETDL</sequence>
<evidence type="ECO:0000259" key="2">
    <source>
        <dbReference type="Pfam" id="PF12158"/>
    </source>
</evidence>
<feature type="transmembrane region" description="Helical" evidence="1">
    <location>
        <begin position="155"/>
        <end position="178"/>
    </location>
</feature>
<evidence type="ECO:0000256" key="1">
    <source>
        <dbReference type="SAM" id="Phobius"/>
    </source>
</evidence>
<dbReference type="RefSeq" id="WP_145454187.1">
    <property type="nucleotide sequence ID" value="NZ_CP036317.1"/>
</dbReference>
<keyword evidence="1" id="KW-0812">Transmembrane</keyword>
<dbReference type="InterPro" id="IPR021994">
    <property type="entry name" value="DUF3592"/>
</dbReference>
<keyword evidence="1" id="KW-0472">Membrane</keyword>
<keyword evidence="1" id="KW-1133">Transmembrane helix</keyword>
<accession>A0A518FIS5</accession>
<protein>
    <recommendedName>
        <fullName evidence="2">DUF3592 domain-containing protein</fullName>
    </recommendedName>
</protein>
<feature type="transmembrane region" description="Helical" evidence="1">
    <location>
        <begin position="24"/>
        <end position="47"/>
    </location>
</feature>